<dbReference type="GO" id="GO:0004065">
    <property type="term" value="F:arylsulfatase activity"/>
    <property type="evidence" value="ECO:0007669"/>
    <property type="project" value="TreeGrafter"/>
</dbReference>
<sequence>MALLTFAGIPAAQHADAHPKRPGQQPPNIVLIHLDDMGYGDLTATGATGYRTPNIDRLCAEGMRFTNYYSAQAVSSASRAGLLTGCYPNRIGFAGALGPKSKTGLNPDEETMAENLKKAGYATAIVGKWHVGCRPGLMPLDHGFDEYFGLPYSNDMWPHHPQTSSYPPLPLYEGRKVVNPSVSAADQAQLTTRYTEHAVDFITRRSEGPFFLYLAHSMPHVPLFVSDKFKGKSEQGLYGDVMMEIDWSVGEVLKALEKSGAASNTIVVLTSDNGPWINYGDHAGSTGGLREGKGTTFEGGQRVPCIVWWPGTTPAGTICNQLASSIDLLPTFAEIAGTPLPAKQIDGVSIRSLFEGVPDAAPRTSFLFYYRKNSLEAVRDGHYKLVFAHPGRSYEAFPPGNGGRPGKVAEGHEFPLALYDMRRDPGERYDVQNQHPEVVEELMRIADAAREDLGDDLRGMPGRNRRPAGRAE</sequence>
<dbReference type="Gene3D" id="3.30.1120.10">
    <property type="match status" value="1"/>
</dbReference>
<dbReference type="PANTHER" id="PTHR42693">
    <property type="entry name" value="ARYLSULFATASE FAMILY MEMBER"/>
    <property type="match status" value="1"/>
</dbReference>
<dbReference type="SUPFAM" id="SSF53649">
    <property type="entry name" value="Alkaline phosphatase-like"/>
    <property type="match status" value="1"/>
</dbReference>
<comment type="similarity">
    <text evidence="1">Belongs to the sulfatase family.</text>
</comment>
<evidence type="ECO:0000313" key="9">
    <source>
        <dbReference type="Proteomes" id="UP000323567"/>
    </source>
</evidence>
<keyword evidence="2" id="KW-0479">Metal-binding</keyword>
<evidence type="ECO:0000256" key="6">
    <source>
        <dbReference type="SAM" id="MobiDB-lite"/>
    </source>
</evidence>
<dbReference type="Gene3D" id="3.40.720.10">
    <property type="entry name" value="Alkaline Phosphatase, subunit A"/>
    <property type="match status" value="1"/>
</dbReference>
<reference evidence="8 9" key="1">
    <citation type="journal article" date="2019" name="Nat. Med.">
        <title>A library of human gut bacterial isolates paired with longitudinal multiomics data enables mechanistic microbiome research.</title>
        <authorList>
            <person name="Poyet M."/>
            <person name="Groussin M."/>
            <person name="Gibbons S.M."/>
            <person name="Avila-Pacheco J."/>
            <person name="Jiang X."/>
            <person name="Kearney S.M."/>
            <person name="Perrotta A.R."/>
            <person name="Berdy B."/>
            <person name="Zhao S."/>
            <person name="Lieberman T.D."/>
            <person name="Swanson P.K."/>
            <person name="Smith M."/>
            <person name="Roesemann S."/>
            <person name="Alexander J.E."/>
            <person name="Rich S.A."/>
            <person name="Livny J."/>
            <person name="Vlamakis H."/>
            <person name="Clish C."/>
            <person name="Bullock K."/>
            <person name="Deik A."/>
            <person name="Scott J."/>
            <person name="Pierce K.A."/>
            <person name="Xavier R.J."/>
            <person name="Alm E.J."/>
        </authorList>
    </citation>
    <scope>NUCLEOTIDE SEQUENCE [LARGE SCALE GENOMIC DNA]</scope>
    <source>
        <strain evidence="8 9">BIOML-A2</strain>
    </source>
</reference>
<dbReference type="InterPro" id="IPR050738">
    <property type="entry name" value="Sulfatase"/>
</dbReference>
<evidence type="ECO:0000256" key="2">
    <source>
        <dbReference type="ARBA" id="ARBA00022723"/>
    </source>
</evidence>
<organism evidence="8 9">
    <name type="scientific">Alistipes shahii</name>
    <dbReference type="NCBI Taxonomy" id="328814"/>
    <lineage>
        <taxon>Bacteria</taxon>
        <taxon>Pseudomonadati</taxon>
        <taxon>Bacteroidota</taxon>
        <taxon>Bacteroidia</taxon>
        <taxon>Bacteroidales</taxon>
        <taxon>Rikenellaceae</taxon>
        <taxon>Alistipes</taxon>
    </lineage>
</organism>
<evidence type="ECO:0000256" key="4">
    <source>
        <dbReference type="ARBA" id="ARBA00022837"/>
    </source>
</evidence>
<name>A0A5B3GCM4_9BACT</name>
<dbReference type="PROSITE" id="PS00149">
    <property type="entry name" value="SULFATASE_2"/>
    <property type="match status" value="1"/>
</dbReference>
<accession>A0A5B3GCM4</accession>
<dbReference type="InterPro" id="IPR024607">
    <property type="entry name" value="Sulfatase_CS"/>
</dbReference>
<evidence type="ECO:0000256" key="5">
    <source>
        <dbReference type="PIRSR" id="PIRSR600917-52"/>
    </source>
</evidence>
<feature type="region of interest" description="Disordered" evidence="6">
    <location>
        <begin position="450"/>
        <end position="472"/>
    </location>
</feature>
<dbReference type="InterPro" id="IPR000917">
    <property type="entry name" value="Sulfatase_N"/>
</dbReference>
<feature type="domain" description="Sulfatase N-terminal" evidence="7">
    <location>
        <begin position="27"/>
        <end position="337"/>
    </location>
</feature>
<protein>
    <submittedName>
        <fullName evidence="8">Sulfatase</fullName>
    </submittedName>
</protein>
<evidence type="ECO:0000259" key="7">
    <source>
        <dbReference type="Pfam" id="PF00884"/>
    </source>
</evidence>
<evidence type="ECO:0000313" key="8">
    <source>
        <dbReference type="EMBL" id="KAA2371301.1"/>
    </source>
</evidence>
<dbReference type="GO" id="GO:0046872">
    <property type="term" value="F:metal ion binding"/>
    <property type="evidence" value="ECO:0007669"/>
    <property type="project" value="UniProtKB-KW"/>
</dbReference>
<dbReference type="PANTHER" id="PTHR42693:SF53">
    <property type="entry name" value="ENDO-4-O-SULFATASE"/>
    <property type="match status" value="1"/>
</dbReference>
<feature type="compositionally biased region" description="Basic residues" evidence="6">
    <location>
        <begin position="463"/>
        <end position="472"/>
    </location>
</feature>
<keyword evidence="3" id="KW-0378">Hydrolase</keyword>
<dbReference type="Pfam" id="PF00884">
    <property type="entry name" value="Sulfatase"/>
    <property type="match status" value="1"/>
</dbReference>
<dbReference type="Pfam" id="PF14707">
    <property type="entry name" value="Sulfatase_C"/>
    <property type="match status" value="1"/>
</dbReference>
<dbReference type="AlphaFoldDB" id="A0A5B3GCM4"/>
<dbReference type="Proteomes" id="UP000323567">
    <property type="component" value="Unassembled WGS sequence"/>
</dbReference>
<dbReference type="CDD" id="cd16026">
    <property type="entry name" value="GALNS_like"/>
    <property type="match status" value="1"/>
</dbReference>
<dbReference type="InterPro" id="IPR017850">
    <property type="entry name" value="Alkaline_phosphatase_core_sf"/>
</dbReference>
<keyword evidence="4" id="KW-0106">Calcium</keyword>
<comment type="PTM">
    <text evidence="5">The conversion to 3-oxoalanine (also known as C-formylglycine, FGly), of a serine or cysteine residue in prokaryotes and of a cysteine residue in eukaryotes, is critical for catalytic activity.</text>
</comment>
<feature type="modified residue" description="3-oxoalanine (Ser)" evidence="5">
    <location>
        <position position="75"/>
    </location>
</feature>
<proteinExistence type="inferred from homology"/>
<dbReference type="EMBL" id="VVXK01000004">
    <property type="protein sequence ID" value="KAA2371301.1"/>
    <property type="molecule type" value="Genomic_DNA"/>
</dbReference>
<comment type="caution">
    <text evidence="8">The sequence shown here is derived from an EMBL/GenBank/DDBJ whole genome shotgun (WGS) entry which is preliminary data.</text>
</comment>
<evidence type="ECO:0000256" key="1">
    <source>
        <dbReference type="ARBA" id="ARBA00008779"/>
    </source>
</evidence>
<evidence type="ECO:0000256" key="3">
    <source>
        <dbReference type="ARBA" id="ARBA00022801"/>
    </source>
</evidence>
<gene>
    <name evidence="8" type="ORF">F2Y13_04765</name>
</gene>